<dbReference type="GO" id="GO:0050321">
    <property type="term" value="F:tau-protein kinase activity"/>
    <property type="evidence" value="ECO:0007669"/>
    <property type="project" value="TreeGrafter"/>
</dbReference>
<evidence type="ECO:0000256" key="4">
    <source>
        <dbReference type="ARBA" id="ARBA00022553"/>
    </source>
</evidence>
<evidence type="ECO:0000256" key="5">
    <source>
        <dbReference type="ARBA" id="ARBA00022679"/>
    </source>
</evidence>
<dbReference type="Gene3D" id="1.10.510.10">
    <property type="entry name" value="Transferase(Phosphotransferase) domain 1"/>
    <property type="match status" value="1"/>
</dbReference>
<keyword evidence="10 14" id="KW-0067">ATP-binding</keyword>
<comment type="similarity">
    <text evidence="14">Belongs to the protein kinase superfamily.</text>
</comment>
<keyword evidence="13" id="KW-0744">Spermatogenesis</keyword>
<evidence type="ECO:0000256" key="12">
    <source>
        <dbReference type="ARBA" id="ARBA00022843"/>
    </source>
</evidence>
<evidence type="ECO:0000256" key="2">
    <source>
        <dbReference type="ARBA" id="ARBA00022473"/>
    </source>
</evidence>
<feature type="compositionally biased region" description="Low complexity" evidence="15">
    <location>
        <begin position="12"/>
        <end position="25"/>
    </location>
</feature>
<evidence type="ECO:0000256" key="15">
    <source>
        <dbReference type="SAM" id="MobiDB-lite"/>
    </source>
</evidence>
<keyword evidence="9" id="KW-0221">Differentiation</keyword>
<keyword evidence="18" id="KW-1185">Reference proteome</keyword>
<dbReference type="PROSITE" id="PS50011">
    <property type="entry name" value="PROTEIN_KINASE_DOM"/>
    <property type="match status" value="1"/>
</dbReference>
<dbReference type="Pfam" id="PF00069">
    <property type="entry name" value="Pkinase"/>
    <property type="match status" value="1"/>
</dbReference>
<dbReference type="AlphaFoldDB" id="A0A7D9I7M5"/>
<evidence type="ECO:0000256" key="3">
    <source>
        <dbReference type="ARBA" id="ARBA00022527"/>
    </source>
</evidence>
<reference evidence="17" key="1">
    <citation type="submission" date="2020-04" db="EMBL/GenBank/DDBJ databases">
        <authorList>
            <person name="Alioto T."/>
            <person name="Alioto T."/>
            <person name="Gomez Garrido J."/>
        </authorList>
    </citation>
    <scope>NUCLEOTIDE SEQUENCE</scope>
    <source>
        <strain evidence="17">A484AB</strain>
    </source>
</reference>
<evidence type="ECO:0000256" key="9">
    <source>
        <dbReference type="ARBA" id="ARBA00022782"/>
    </source>
</evidence>
<dbReference type="GO" id="GO:0000287">
    <property type="term" value="F:magnesium ion binding"/>
    <property type="evidence" value="ECO:0007669"/>
    <property type="project" value="UniProtKB-ARBA"/>
</dbReference>
<dbReference type="FunFam" id="1.10.510.10:FF:000658">
    <property type="entry name" value="Protein CBG12184"/>
    <property type="match status" value="1"/>
</dbReference>
<feature type="compositionally biased region" description="Basic and acidic residues" evidence="15">
    <location>
        <begin position="1"/>
        <end position="11"/>
    </location>
</feature>
<dbReference type="GO" id="GO:0005524">
    <property type="term" value="F:ATP binding"/>
    <property type="evidence" value="ECO:0007669"/>
    <property type="project" value="UniProtKB-UniRule"/>
</dbReference>
<organism evidence="17 18">
    <name type="scientific">Paramuricea clavata</name>
    <name type="common">Red gorgonian</name>
    <name type="synonym">Violescent sea-whip</name>
    <dbReference type="NCBI Taxonomy" id="317549"/>
    <lineage>
        <taxon>Eukaryota</taxon>
        <taxon>Metazoa</taxon>
        <taxon>Cnidaria</taxon>
        <taxon>Anthozoa</taxon>
        <taxon>Octocorallia</taxon>
        <taxon>Malacalcyonacea</taxon>
        <taxon>Plexauridae</taxon>
        <taxon>Paramuricea</taxon>
    </lineage>
</organism>
<feature type="domain" description="Protein kinase" evidence="16">
    <location>
        <begin position="46"/>
        <end position="307"/>
    </location>
</feature>
<dbReference type="GO" id="GO:0035556">
    <property type="term" value="P:intracellular signal transduction"/>
    <property type="evidence" value="ECO:0007669"/>
    <property type="project" value="TreeGrafter"/>
</dbReference>
<dbReference type="InterPro" id="IPR011009">
    <property type="entry name" value="Kinase-like_dom_sf"/>
</dbReference>
<evidence type="ECO:0000256" key="10">
    <source>
        <dbReference type="ARBA" id="ARBA00022840"/>
    </source>
</evidence>
<dbReference type="InterPro" id="IPR008271">
    <property type="entry name" value="Ser/Thr_kinase_AS"/>
</dbReference>
<gene>
    <name evidence="17" type="ORF">PACLA_8A046847</name>
</gene>
<feature type="compositionally biased region" description="Polar residues" evidence="15">
    <location>
        <begin position="323"/>
        <end position="332"/>
    </location>
</feature>
<feature type="region of interest" description="Disordered" evidence="15">
    <location>
        <begin position="319"/>
        <end position="401"/>
    </location>
</feature>
<evidence type="ECO:0000313" key="17">
    <source>
        <dbReference type="EMBL" id="CAB4000382.1"/>
    </source>
</evidence>
<keyword evidence="12" id="KW-0832">Ubl conjugation</keyword>
<dbReference type="Proteomes" id="UP001152795">
    <property type="component" value="Unassembled WGS sequence"/>
</dbReference>
<dbReference type="GO" id="GO:0030154">
    <property type="term" value="P:cell differentiation"/>
    <property type="evidence" value="ECO:0007669"/>
    <property type="project" value="UniProtKB-KW"/>
</dbReference>
<dbReference type="FunFam" id="3.30.200.20:FF:000042">
    <property type="entry name" value="Aurora kinase A"/>
    <property type="match status" value="1"/>
</dbReference>
<keyword evidence="6" id="KW-0479">Metal-binding</keyword>
<dbReference type="PANTHER" id="PTHR24346">
    <property type="entry name" value="MAP/MICROTUBULE AFFINITY-REGULATING KINASE"/>
    <property type="match status" value="1"/>
</dbReference>
<keyword evidence="8 17" id="KW-0418">Kinase</keyword>
<evidence type="ECO:0000256" key="8">
    <source>
        <dbReference type="ARBA" id="ARBA00022777"/>
    </source>
</evidence>
<keyword evidence="5" id="KW-0808">Transferase</keyword>
<evidence type="ECO:0000259" key="16">
    <source>
        <dbReference type="PROSITE" id="PS50011"/>
    </source>
</evidence>
<dbReference type="OrthoDB" id="504170at2759"/>
<evidence type="ECO:0000256" key="13">
    <source>
        <dbReference type="ARBA" id="ARBA00022871"/>
    </source>
</evidence>
<accession>A0A7D9I7M5</accession>
<evidence type="ECO:0000256" key="1">
    <source>
        <dbReference type="ARBA" id="ARBA00001946"/>
    </source>
</evidence>
<dbReference type="PROSITE" id="PS00108">
    <property type="entry name" value="PROTEIN_KINASE_ST"/>
    <property type="match status" value="1"/>
</dbReference>
<sequence>MSASPDAKETRPSSAAPPTSSVSSANRRDSSPPPDSAVAVLQSYGYTLGESLGKGSYAVVKAAYSQKHKKRVAIKIVSKRRAPEDYLTKFLPREIQVMKRLRHPNCVCLYEAIETSSRIYLVMDMADNGDLLEYIRSKGALSEEKARDFFRQLIDATSYMHERDIVHRDLKCENLLLTQLNAIMISDFGFSRIQAKIPETQKRKLSRTFCGSYAYAPPEILRGIAYDGTMADIWSLGVVLFTMVCASLPFDDSNLKILLDQVSKRVQFPRKRGALLSVEVKNLIGRMLTSDVNDRIDIEGIRNDPWYKNNKASAVSISEVEPCTTSTHTNSQDDAESTQAEKEKTKDTVQITEDTASVPVEKMATRSSTRRKAKETEQPTKLHELPSSSERQDVRITIENE</sequence>
<keyword evidence="2" id="KW-0217">Developmental protein</keyword>
<evidence type="ECO:0000313" key="18">
    <source>
        <dbReference type="Proteomes" id="UP001152795"/>
    </source>
</evidence>
<dbReference type="SMART" id="SM00220">
    <property type="entry name" value="S_TKc"/>
    <property type="match status" value="1"/>
</dbReference>
<evidence type="ECO:0000256" key="6">
    <source>
        <dbReference type="ARBA" id="ARBA00022723"/>
    </source>
</evidence>
<name>A0A7D9I7M5_PARCT</name>
<keyword evidence="7 14" id="KW-0547">Nucleotide-binding</keyword>
<dbReference type="PANTHER" id="PTHR24346:SF102">
    <property type="entry name" value="TESTIS-SPECIFIC SERINE_THREONINE-PROTEIN KINASE 1"/>
    <property type="match status" value="1"/>
</dbReference>
<evidence type="ECO:0000256" key="14">
    <source>
        <dbReference type="RuleBase" id="RU000304"/>
    </source>
</evidence>
<dbReference type="PROSITE" id="PS00107">
    <property type="entry name" value="PROTEIN_KINASE_ATP"/>
    <property type="match status" value="1"/>
</dbReference>
<feature type="compositionally biased region" description="Basic and acidic residues" evidence="15">
    <location>
        <begin position="374"/>
        <end position="401"/>
    </location>
</feature>
<dbReference type="InterPro" id="IPR017441">
    <property type="entry name" value="Protein_kinase_ATP_BS"/>
</dbReference>
<comment type="cofactor">
    <cofactor evidence="1">
        <name>Mg(2+)</name>
        <dbReference type="ChEBI" id="CHEBI:18420"/>
    </cofactor>
</comment>
<dbReference type="GO" id="GO:0007283">
    <property type="term" value="P:spermatogenesis"/>
    <property type="evidence" value="ECO:0007669"/>
    <property type="project" value="UniProtKB-KW"/>
</dbReference>
<evidence type="ECO:0000256" key="11">
    <source>
        <dbReference type="ARBA" id="ARBA00022842"/>
    </source>
</evidence>
<feature type="region of interest" description="Disordered" evidence="15">
    <location>
        <begin position="1"/>
        <end position="36"/>
    </location>
</feature>
<comment type="caution">
    <text evidence="17">The sequence shown here is derived from an EMBL/GenBank/DDBJ whole genome shotgun (WGS) entry which is preliminary data.</text>
</comment>
<dbReference type="GO" id="GO:0000226">
    <property type="term" value="P:microtubule cytoskeleton organization"/>
    <property type="evidence" value="ECO:0007669"/>
    <property type="project" value="TreeGrafter"/>
</dbReference>
<keyword evidence="4" id="KW-0597">Phosphoprotein</keyword>
<dbReference type="SUPFAM" id="SSF56112">
    <property type="entry name" value="Protein kinase-like (PK-like)"/>
    <property type="match status" value="1"/>
</dbReference>
<dbReference type="EMBL" id="CACRXK020003824">
    <property type="protein sequence ID" value="CAB4000382.1"/>
    <property type="molecule type" value="Genomic_DNA"/>
</dbReference>
<dbReference type="InterPro" id="IPR000719">
    <property type="entry name" value="Prot_kinase_dom"/>
</dbReference>
<keyword evidence="11" id="KW-0460">Magnesium</keyword>
<dbReference type="GO" id="GO:0005737">
    <property type="term" value="C:cytoplasm"/>
    <property type="evidence" value="ECO:0007669"/>
    <property type="project" value="TreeGrafter"/>
</dbReference>
<keyword evidence="3 14" id="KW-0723">Serine/threonine-protein kinase</keyword>
<proteinExistence type="inferred from homology"/>
<protein>
    <submittedName>
        <fullName evidence="17">Testis-specific serine threonine- kinase 3-like</fullName>
    </submittedName>
</protein>
<evidence type="ECO:0000256" key="7">
    <source>
        <dbReference type="ARBA" id="ARBA00022741"/>
    </source>
</evidence>